<dbReference type="PANTHER" id="PTHR33307:SF6">
    <property type="entry name" value="ALPHA-RHAMNOSIDASE (EUROFUNG)-RELATED"/>
    <property type="match status" value="1"/>
</dbReference>
<dbReference type="SUPFAM" id="SSF48208">
    <property type="entry name" value="Six-hairpin glycosidases"/>
    <property type="match status" value="1"/>
</dbReference>
<protein>
    <recommendedName>
        <fullName evidence="2">alpha-L-rhamnosidase</fullName>
        <ecNumber evidence="2">3.2.1.40</ecNumber>
    </recommendedName>
</protein>
<feature type="domain" description="Alpha-L-rhamnosidase concanavalin-like" evidence="4">
    <location>
        <begin position="331"/>
        <end position="396"/>
    </location>
</feature>
<feature type="domain" description="Alpha-L-rhamnosidase six-hairpin glycosidase" evidence="6">
    <location>
        <begin position="411"/>
        <end position="748"/>
    </location>
</feature>
<evidence type="ECO:0000256" key="3">
    <source>
        <dbReference type="SAM" id="SignalP"/>
    </source>
</evidence>
<accession>A0A812VXQ7</accession>
<sequence>MPKACAAWILHIALGQATSASNVAESPLSLTQLQPHGDFVQSPLRPVRFSFAPIIGQRRGVVMKGFWLQVLRRGLEVFNRSFATELPVAEVPLPPGRYHWQVQWFSTRGEVSAVASSKVVVADQDDIWTGIPWMGANDTNEYESEISNLNVSKQDEVELLVATLGFGYVQINGQEVSQDILSYSGWTRTDRRVLYRTYDVSQLLNATSGGHLLVALGCGYRCDAHGRFPAYKDQAHRSLDSIAKVFRLQLRVNGQTVFHTGTPKAWRRRRGAVIQDSVYDGEVYAPQAVGPWMPSVALPQGHGPSGAMVAASFPGVKVTRVDHPVSISRPAEDVYVVDFGSNVAGVCEISVPGAATVSLKHGEVLQHAAMPSKKVDPSRVYFGNLRSAAANDTLVLVMNTALADQVNVTLEDEVLQAIHTGSKGVQRSNLMQVPTDCPQRDERLGWMGDASLSAASFMAHWKYKDMVSSFLDSMVDELGADGSLPDVVPYQRFGGRPADLSWSAAFLENLWTIWKSDGDLKPAEKHWQSVKAHVNSLRATYTAAGNVTKLPQSYGDWCPPPRTPGGKVTETPPKGFTSAASMLRTVQQAAELGTALGEEDAKWMRDWHQKLLQEFHAGYYNPSNQTYANGVMASYVLPLALGAVPTSEIKAVSDGLLRYIAENGNTWTGGIITVRFLFDVLHDIGAAATALSMLQKKDYPSFGYMYFNEYEPANESMWEVPDAPYCGPGMNSRAHHMYSSVGHYLTTRVAGISLSGGHHVKMAVGQLDGVRASHGTDFGTVHFGWTRNPELKVEVFVPVGIVAELYIPLRDGRMKLLCNEKLEGSSCDVGVDFSFEESSQSFRFLVPSGAHTLVAERSWPAPMGQLGKFIV</sequence>
<organism evidence="7 8">
    <name type="scientific">Symbiodinium pilosum</name>
    <name type="common">Dinoflagellate</name>
    <dbReference type="NCBI Taxonomy" id="2952"/>
    <lineage>
        <taxon>Eukaryota</taxon>
        <taxon>Sar</taxon>
        <taxon>Alveolata</taxon>
        <taxon>Dinophyceae</taxon>
        <taxon>Suessiales</taxon>
        <taxon>Symbiodiniaceae</taxon>
        <taxon>Symbiodinium</taxon>
    </lineage>
</organism>
<evidence type="ECO:0000259" key="5">
    <source>
        <dbReference type="Pfam" id="PF08531"/>
    </source>
</evidence>
<feature type="signal peptide" evidence="3">
    <location>
        <begin position="1"/>
        <end position="20"/>
    </location>
</feature>
<feature type="domain" description="Bacterial alpha-L-rhamnosidase N-terminal" evidence="5">
    <location>
        <begin position="156"/>
        <end position="284"/>
    </location>
</feature>
<dbReference type="Gene3D" id="1.50.10.10">
    <property type="match status" value="1"/>
</dbReference>
<dbReference type="InterPro" id="IPR012341">
    <property type="entry name" value="6hp_glycosidase-like_sf"/>
</dbReference>
<dbReference type="Pfam" id="PF08531">
    <property type="entry name" value="Bac_rhamnosid_N"/>
    <property type="match status" value="1"/>
</dbReference>
<reference evidence="7" key="1">
    <citation type="submission" date="2021-02" db="EMBL/GenBank/DDBJ databases">
        <authorList>
            <person name="Dougan E. K."/>
            <person name="Rhodes N."/>
            <person name="Thang M."/>
            <person name="Chan C."/>
        </authorList>
    </citation>
    <scope>NUCLEOTIDE SEQUENCE</scope>
</reference>
<evidence type="ECO:0000313" key="8">
    <source>
        <dbReference type="Proteomes" id="UP000649617"/>
    </source>
</evidence>
<evidence type="ECO:0000259" key="6">
    <source>
        <dbReference type="Pfam" id="PF17389"/>
    </source>
</evidence>
<gene>
    <name evidence="7" type="ORF">SPIL2461_LOCUS17265</name>
</gene>
<comment type="catalytic activity">
    <reaction evidence="1">
        <text>Hydrolysis of terminal non-reducing alpha-L-rhamnose residues in alpha-L-rhamnosides.</text>
        <dbReference type="EC" id="3.2.1.40"/>
    </reaction>
</comment>
<dbReference type="EC" id="3.2.1.40" evidence="2"/>
<dbReference type="EMBL" id="CAJNIZ010043061">
    <property type="protein sequence ID" value="CAE7648486.1"/>
    <property type="molecule type" value="Genomic_DNA"/>
</dbReference>
<proteinExistence type="predicted"/>
<evidence type="ECO:0000313" key="7">
    <source>
        <dbReference type="EMBL" id="CAE7648486.1"/>
    </source>
</evidence>
<dbReference type="InterPro" id="IPR008902">
    <property type="entry name" value="Rhamnosid_concanavalin"/>
</dbReference>
<dbReference type="AlphaFoldDB" id="A0A812VXQ7"/>
<dbReference type="InterPro" id="IPR013737">
    <property type="entry name" value="Bac_rhamnosid_N"/>
</dbReference>
<dbReference type="Gene3D" id="2.60.420.10">
    <property type="entry name" value="Maltose phosphorylase, domain 3"/>
    <property type="match status" value="1"/>
</dbReference>
<dbReference type="InterPro" id="IPR035396">
    <property type="entry name" value="Bac_rhamnosid6H"/>
</dbReference>
<dbReference type="PANTHER" id="PTHR33307">
    <property type="entry name" value="ALPHA-RHAMNOSIDASE (EUROFUNG)"/>
    <property type="match status" value="1"/>
</dbReference>
<evidence type="ECO:0000256" key="1">
    <source>
        <dbReference type="ARBA" id="ARBA00001445"/>
    </source>
</evidence>
<dbReference type="InterPro" id="IPR016007">
    <property type="entry name" value="Alpha_rhamnosid"/>
</dbReference>
<dbReference type="Pfam" id="PF17389">
    <property type="entry name" value="Bac_rhamnosid6H"/>
    <property type="match status" value="1"/>
</dbReference>
<dbReference type="GO" id="GO:0030596">
    <property type="term" value="F:alpha-L-rhamnosidase activity"/>
    <property type="evidence" value="ECO:0007669"/>
    <property type="project" value="UniProtKB-EC"/>
</dbReference>
<dbReference type="Pfam" id="PF05592">
    <property type="entry name" value="Bac_rhamnosid"/>
    <property type="match status" value="1"/>
</dbReference>
<dbReference type="Proteomes" id="UP000649617">
    <property type="component" value="Unassembled WGS sequence"/>
</dbReference>
<keyword evidence="8" id="KW-1185">Reference proteome</keyword>
<evidence type="ECO:0000256" key="2">
    <source>
        <dbReference type="ARBA" id="ARBA00012652"/>
    </source>
</evidence>
<dbReference type="GO" id="GO:0005975">
    <property type="term" value="P:carbohydrate metabolic process"/>
    <property type="evidence" value="ECO:0007669"/>
    <property type="project" value="InterPro"/>
</dbReference>
<evidence type="ECO:0000259" key="4">
    <source>
        <dbReference type="Pfam" id="PF05592"/>
    </source>
</evidence>
<comment type="caution">
    <text evidence="7">The sequence shown here is derived from an EMBL/GenBank/DDBJ whole genome shotgun (WGS) entry which is preliminary data.</text>
</comment>
<name>A0A812VXQ7_SYMPI</name>
<keyword evidence="3" id="KW-0732">Signal</keyword>
<feature type="chain" id="PRO_5032965739" description="alpha-L-rhamnosidase" evidence="3">
    <location>
        <begin position="21"/>
        <end position="871"/>
    </location>
</feature>
<dbReference type="Gene3D" id="2.60.120.260">
    <property type="entry name" value="Galactose-binding domain-like"/>
    <property type="match status" value="2"/>
</dbReference>
<dbReference type="OrthoDB" id="426354at2759"/>
<dbReference type="InterPro" id="IPR008928">
    <property type="entry name" value="6-hairpin_glycosidase_sf"/>
</dbReference>